<reference evidence="4 5" key="1">
    <citation type="submission" date="2018-05" db="EMBL/GenBank/DDBJ databases">
        <title>Draft genome of Methanospirillum lacunae Ki8-1.</title>
        <authorList>
            <person name="Dueholm M.S."/>
            <person name="Nielsen P.H."/>
            <person name="Bakmann L.F."/>
            <person name="Otzen D.E."/>
        </authorList>
    </citation>
    <scope>NUCLEOTIDE SEQUENCE [LARGE SCALE GENOMIC DNA]</scope>
    <source>
        <strain evidence="4 5">Ki8-1</strain>
    </source>
</reference>
<dbReference type="InterPro" id="IPR003439">
    <property type="entry name" value="ABC_transporter-like_ATP-bd"/>
</dbReference>
<evidence type="ECO:0000313" key="4">
    <source>
        <dbReference type="EMBL" id="PWR70892.1"/>
    </source>
</evidence>
<keyword evidence="5" id="KW-1185">Reference proteome</keyword>
<dbReference type="InterPro" id="IPR017669">
    <property type="entry name" value="Me_Coenz_M_Rdtase_A2"/>
</dbReference>
<accession>A0A2V2MRZ8</accession>
<feature type="domain" description="ABC transporter" evidence="3">
    <location>
        <begin position="5"/>
        <end position="273"/>
    </location>
</feature>
<dbReference type="EMBL" id="QGMY01000009">
    <property type="protein sequence ID" value="PWR70892.1"/>
    <property type="molecule type" value="Genomic_DNA"/>
</dbReference>
<proteinExistence type="predicted"/>
<dbReference type="GO" id="GO:0016887">
    <property type="term" value="F:ATP hydrolysis activity"/>
    <property type="evidence" value="ECO:0007669"/>
    <property type="project" value="InterPro"/>
</dbReference>
<dbReference type="PROSITE" id="PS50893">
    <property type="entry name" value="ABC_TRANSPORTER_2"/>
    <property type="match status" value="2"/>
</dbReference>
<evidence type="ECO:0000256" key="1">
    <source>
        <dbReference type="ARBA" id="ARBA00022741"/>
    </source>
</evidence>
<protein>
    <submittedName>
        <fullName evidence="4">Methyl coenzyme M reductase system, component A2</fullName>
    </submittedName>
</protein>
<dbReference type="InterPro" id="IPR017871">
    <property type="entry name" value="ABC_transporter-like_CS"/>
</dbReference>
<dbReference type="SUPFAM" id="SSF52540">
    <property type="entry name" value="P-loop containing nucleoside triphosphate hydrolases"/>
    <property type="match status" value="2"/>
</dbReference>
<evidence type="ECO:0000259" key="3">
    <source>
        <dbReference type="PROSITE" id="PS50893"/>
    </source>
</evidence>
<dbReference type="InterPro" id="IPR027417">
    <property type="entry name" value="P-loop_NTPase"/>
</dbReference>
<keyword evidence="2" id="KW-0067">ATP-binding</keyword>
<sequence length="534" mass="59083">MTRLITIENLSLSFDGIYALKNVSFTLDEGEILGVIGRSGAGKTTLIHLLRGIDQPPTTGRIIYHIAACPSCEYVTVQSHSGQKCPKCGGILSAIDVDFWNPDQELLKRRILARNAIMFQRTFALYGNDRVIDNVLHALDDIGYPAGKAITRAADLIDQVRLSHRMMHIARDLSGGEKQRVVLARQLAKEPFCLFADEPTGTLDPKTAYLVHKMLKEAAAASGMSMVVTSHFTQILDEVATTAILLEDGEIKASGSPKDVMAVFMKGFHDDEVFCGVECGKPILQARDLVKQYVSLDRGLIRAVNNIQLEVNHQEIFGIIGTSGAGKTTLSKMIAGIIEPTSGELNIRVGDEWVDMTKPGFDNRGRAKQYIGLLHQEYDLFPHRTVLDNLTDAIGLEFPKELAKQKAIITLKMAGFTVEKSKEVLNRLPGTLSEGERHRVALAQVLIREPTIVVLDEPTGTMDPITKVDVKHSILHAREEMEDTFIVVSHDMEFVRDICDRCALMRFGKIIKIGPTAEVLAEVTEEERQVMANE</sequence>
<dbReference type="Proteomes" id="UP000245657">
    <property type="component" value="Unassembled WGS sequence"/>
</dbReference>
<evidence type="ECO:0000256" key="2">
    <source>
        <dbReference type="ARBA" id="ARBA00022840"/>
    </source>
</evidence>
<dbReference type="RefSeq" id="WP_109969386.1">
    <property type="nucleotide sequence ID" value="NZ_CP176093.1"/>
</dbReference>
<dbReference type="GO" id="GO:0005524">
    <property type="term" value="F:ATP binding"/>
    <property type="evidence" value="ECO:0007669"/>
    <property type="project" value="UniProtKB-KW"/>
</dbReference>
<keyword evidence="1" id="KW-0547">Nucleotide-binding</keyword>
<name>A0A2V2MRZ8_9EURY</name>
<dbReference type="Gene3D" id="3.40.50.300">
    <property type="entry name" value="P-loop containing nucleotide triphosphate hydrolases"/>
    <property type="match status" value="2"/>
</dbReference>
<evidence type="ECO:0000313" key="5">
    <source>
        <dbReference type="Proteomes" id="UP000245657"/>
    </source>
</evidence>
<dbReference type="Pfam" id="PF00005">
    <property type="entry name" value="ABC_tran"/>
    <property type="match status" value="2"/>
</dbReference>
<dbReference type="PROSITE" id="PS00211">
    <property type="entry name" value="ABC_TRANSPORTER_1"/>
    <property type="match status" value="1"/>
</dbReference>
<gene>
    <name evidence="4" type="primary">atwA</name>
    <name evidence="4" type="ORF">DK846_12940</name>
</gene>
<dbReference type="GeneID" id="97547236"/>
<dbReference type="SMART" id="SM00382">
    <property type="entry name" value="AAA"/>
    <property type="match status" value="2"/>
</dbReference>
<dbReference type="PANTHER" id="PTHR42764:SF2">
    <property type="entry name" value="ABC TRANSPORTER, ATP-BINDING PROTEIN"/>
    <property type="match status" value="1"/>
</dbReference>
<dbReference type="GO" id="GO:0019700">
    <property type="term" value="P:organic phosphonate catabolic process"/>
    <property type="evidence" value="ECO:0007669"/>
    <property type="project" value="TreeGrafter"/>
</dbReference>
<dbReference type="OrthoDB" id="18209at2157"/>
<comment type="caution">
    <text evidence="4">The sequence shown here is derived from an EMBL/GenBank/DDBJ whole genome shotgun (WGS) entry which is preliminary data.</text>
</comment>
<dbReference type="PANTHER" id="PTHR42764">
    <property type="entry name" value="PHOSPHONATES UTILIZATION ATP-BINDING PROTEIN PHNK-RELATED"/>
    <property type="match status" value="1"/>
</dbReference>
<feature type="domain" description="ABC transporter" evidence="3">
    <location>
        <begin position="284"/>
        <end position="532"/>
    </location>
</feature>
<dbReference type="NCBIfam" id="TIGR03269">
    <property type="entry name" value="met_CoM_red_A2"/>
    <property type="match status" value="1"/>
</dbReference>
<dbReference type="AlphaFoldDB" id="A0A2V2MRZ8"/>
<dbReference type="InterPro" id="IPR003593">
    <property type="entry name" value="AAA+_ATPase"/>
</dbReference>
<organism evidence="4 5">
    <name type="scientific">Methanospirillum lacunae</name>
    <dbReference type="NCBI Taxonomy" id="668570"/>
    <lineage>
        <taxon>Archaea</taxon>
        <taxon>Methanobacteriati</taxon>
        <taxon>Methanobacteriota</taxon>
        <taxon>Stenosarchaea group</taxon>
        <taxon>Methanomicrobia</taxon>
        <taxon>Methanomicrobiales</taxon>
        <taxon>Methanospirillaceae</taxon>
        <taxon>Methanospirillum</taxon>
    </lineage>
</organism>